<reference evidence="1 2" key="1">
    <citation type="submission" date="2020-08" db="EMBL/GenBank/DDBJ databases">
        <title>Genomic Encyclopedia of Type Strains, Phase III (KMG-III): the genomes of soil and plant-associated and newly described type strains.</title>
        <authorList>
            <person name="Whitman W."/>
        </authorList>
    </citation>
    <scope>NUCLEOTIDE SEQUENCE [LARGE SCALE GENOMIC DNA]</scope>
    <source>
        <strain evidence="1 2">CECT 5885</strain>
    </source>
</reference>
<evidence type="ECO:0000313" key="2">
    <source>
        <dbReference type="Proteomes" id="UP000588111"/>
    </source>
</evidence>
<dbReference type="Gene3D" id="3.30.565.10">
    <property type="entry name" value="Histidine kinase-like ATPase, C-terminal domain"/>
    <property type="match status" value="1"/>
</dbReference>
<organism evidence="1 2">
    <name type="scientific">Psychrobacter luti</name>
    <dbReference type="NCBI Taxonomy" id="198481"/>
    <lineage>
        <taxon>Bacteria</taxon>
        <taxon>Pseudomonadati</taxon>
        <taxon>Pseudomonadota</taxon>
        <taxon>Gammaproteobacteria</taxon>
        <taxon>Moraxellales</taxon>
        <taxon>Moraxellaceae</taxon>
        <taxon>Psychrobacter</taxon>
    </lineage>
</organism>
<sequence length="605" mass="69054">MSLSNKLFISPSVVIESMRDNGYKNTAYAVAELIDNSIQANATEVYFVVYEKQVQNLDGSTGGKQIDKIAIIDNGDGMPPEILHAALEFGASENRKDFKGMGKFGMGLPNSSISQCRRTDVYSWQHGEQPYTTYLDIKKIQEDKQEHILYPHQTEIPDCLSLPFEESIPESGTAVVWSDLDKLHWKTSAALLRNTQDIIGRMYRRMINNGDVKVIFQTYYMTDDALFGSEYILDNSSSFVANDPLQLMANTTLKDIRDYPEELKTKPAFKTAFFDSFEILLNNGKKGMVTITSAMIADDLVEKLRESTTGYIGNTDIGKKLKNNIGLSIMRAGRELDLIENFKIFDDKRKDRWMGVEIEFDPVLDDFFGVTNNKQSANKIRPIDMQDIMIQQGCTEPTEALDLLERQNPEDAQLVKCLNKIISAFEMSYRKVDAINLAGLKHQSVEHHRMKTDSVNLKATYVNEKSSQKRGGIDKSPTKESLEKSFKDLTDKGLLSKEKVPQMIEEILENNLRVKFEEINLPFDQFFDVTVSDGFILIEINPEHTFYKNFIQNATEENKDLLKLSLAAWGHMESEAVSSDRRRQYEVVRQNWGQFLSEYMAMDEQ</sequence>
<dbReference type="EMBL" id="JACHXL010000001">
    <property type="protein sequence ID" value="MBB3106112.1"/>
    <property type="molecule type" value="Genomic_DNA"/>
</dbReference>
<gene>
    <name evidence="1" type="ORF">FHS24_000603</name>
</gene>
<dbReference type="AlphaFoldDB" id="A0A839T9H7"/>
<evidence type="ECO:0008006" key="3">
    <source>
        <dbReference type="Google" id="ProtNLM"/>
    </source>
</evidence>
<dbReference type="Pfam" id="PF13589">
    <property type="entry name" value="HATPase_c_3"/>
    <property type="match status" value="1"/>
</dbReference>
<name>A0A839T9H7_9GAMM</name>
<dbReference type="SUPFAM" id="SSF55874">
    <property type="entry name" value="ATPase domain of HSP90 chaperone/DNA topoisomerase II/histidine kinase"/>
    <property type="match status" value="1"/>
</dbReference>
<accession>A0A839T9H7</accession>
<proteinExistence type="predicted"/>
<keyword evidence="2" id="KW-1185">Reference proteome</keyword>
<dbReference type="Proteomes" id="UP000588111">
    <property type="component" value="Unassembled WGS sequence"/>
</dbReference>
<protein>
    <recommendedName>
        <fullName evidence="3">ATP-binding protein</fullName>
    </recommendedName>
</protein>
<dbReference type="RefSeq" id="WP_183618535.1">
    <property type="nucleotide sequence ID" value="NZ_CAJHAH010000002.1"/>
</dbReference>
<evidence type="ECO:0000313" key="1">
    <source>
        <dbReference type="EMBL" id="MBB3106112.1"/>
    </source>
</evidence>
<dbReference type="InterPro" id="IPR036890">
    <property type="entry name" value="HATPase_C_sf"/>
</dbReference>
<comment type="caution">
    <text evidence="1">The sequence shown here is derived from an EMBL/GenBank/DDBJ whole genome shotgun (WGS) entry which is preliminary data.</text>
</comment>